<reference evidence="4" key="2">
    <citation type="submission" date="2011-06" db="EMBL/GenBank/DDBJ databases">
        <title>The complete genome of Flexistipes sinusarabici DSM 4947.</title>
        <authorList>
            <person name="Lucas S."/>
            <person name="Han J."/>
            <person name="Lapidus A."/>
            <person name="Bruce D."/>
            <person name="Goodwin L."/>
            <person name="Pitluck S."/>
            <person name="Peters L."/>
            <person name="Kyrpides N."/>
            <person name="Mavromatis K."/>
            <person name="Ivanova N."/>
            <person name="Mikhailova N."/>
            <person name="Chertkov O."/>
            <person name="Detter J.C."/>
            <person name="Tapia R."/>
            <person name="Han C."/>
            <person name="Land M."/>
            <person name="Hauser L."/>
            <person name="Markowitz V."/>
            <person name="Cheng J.-F."/>
            <person name="Hugenholtz P."/>
            <person name="Woyke T."/>
            <person name="Wu D."/>
            <person name="Spring S."/>
            <person name="Schroeder M."/>
            <person name="Brambilla E."/>
            <person name="Klenk H.-P."/>
            <person name="Eisen J.A."/>
        </authorList>
    </citation>
    <scope>NUCLEOTIDE SEQUENCE [LARGE SCALE GENOMIC DNA]</scope>
    <source>
        <strain evidence="4">DSM 4947 / MAS 10</strain>
    </source>
</reference>
<comment type="similarity">
    <text evidence="1">Belongs to the Mg-chelatase subunits D/I family. ComM subfamily.</text>
</comment>
<keyword evidence="4" id="KW-1185">Reference proteome</keyword>
<accession>F8E3X0</accession>
<evidence type="ECO:0000313" key="4">
    <source>
        <dbReference type="Proteomes" id="UP000006621"/>
    </source>
</evidence>
<dbReference type="eggNOG" id="COG0606">
    <property type="taxonomic scope" value="Bacteria"/>
</dbReference>
<dbReference type="AlphaFoldDB" id="F8E3X0"/>
<dbReference type="Gene3D" id="3.40.50.300">
    <property type="entry name" value="P-loop containing nucleotide triphosphate hydrolases"/>
    <property type="match status" value="1"/>
</dbReference>
<dbReference type="SMART" id="SM00382">
    <property type="entry name" value="AAA"/>
    <property type="match status" value="1"/>
</dbReference>
<dbReference type="HOGENOM" id="CLU_026145_1_0_0"/>
<dbReference type="InterPro" id="IPR025158">
    <property type="entry name" value="Mg_chelat-rel_C"/>
</dbReference>
<dbReference type="PANTHER" id="PTHR32039">
    <property type="entry name" value="MAGNESIUM-CHELATASE SUBUNIT CHLI"/>
    <property type="match status" value="1"/>
</dbReference>
<dbReference type="NCBIfam" id="TIGR00368">
    <property type="entry name" value="YifB family Mg chelatase-like AAA ATPase"/>
    <property type="match status" value="1"/>
</dbReference>
<dbReference type="PROSITE" id="PS00676">
    <property type="entry name" value="SIGMA54_INTERACT_2"/>
    <property type="match status" value="1"/>
</dbReference>
<dbReference type="PANTHER" id="PTHR32039:SF7">
    <property type="entry name" value="COMPETENCE PROTEIN COMM"/>
    <property type="match status" value="1"/>
</dbReference>
<dbReference type="Gene3D" id="3.30.230.10">
    <property type="match status" value="1"/>
</dbReference>
<feature type="domain" description="AAA+ ATPase" evidence="2">
    <location>
        <begin position="213"/>
        <end position="396"/>
    </location>
</feature>
<dbReference type="InterPro" id="IPR000523">
    <property type="entry name" value="Mg_chelatse_chII-like_cat_dom"/>
</dbReference>
<name>F8E3X0_FLESM</name>
<dbReference type="InterPro" id="IPR003593">
    <property type="entry name" value="AAA+_ATPase"/>
</dbReference>
<dbReference type="Pfam" id="PF13335">
    <property type="entry name" value="Mg_chelatase_C"/>
    <property type="match status" value="1"/>
</dbReference>
<proteinExistence type="inferred from homology"/>
<dbReference type="InterPro" id="IPR027417">
    <property type="entry name" value="P-loop_NTPase"/>
</dbReference>
<dbReference type="GO" id="GO:0005524">
    <property type="term" value="F:ATP binding"/>
    <property type="evidence" value="ECO:0007669"/>
    <property type="project" value="InterPro"/>
</dbReference>
<dbReference type="SUPFAM" id="SSF54211">
    <property type="entry name" value="Ribosomal protein S5 domain 2-like"/>
    <property type="match status" value="1"/>
</dbReference>
<dbReference type="Pfam" id="PF01078">
    <property type="entry name" value="Mg_chelatase"/>
    <property type="match status" value="1"/>
</dbReference>
<dbReference type="InterPro" id="IPR025943">
    <property type="entry name" value="Sigma_54_int_dom_ATP-bd_2"/>
</dbReference>
<sequence length="507" mass="55847">MFTKISSSHLVGIESVCVDVEVDIKSMGMPSFTVVGLAEGAVRESRERVKSSLKNLGFNIFSNAITVNLAPADFKKEGTHFDLPMATGLLKAFGIIDAKLDDTVFIGELSLDAKLRGVNGVLPMVIDAAGAGFKKVILPEENAEEASVVSEMEVFGFSTFSDVLRFLQGELEKEPFETDIGDYFAEARKFSLDFADVKGQFFAKRAAEIAAAGMHNLLFIGSPGSGKTMIAKRIPSILPVMTIDEAIQTTKIHSVAGLIRGKGNLVVDRPFVSPHHTSSDVSVIGGTREVKPGAVSVANNGILFLDEILEFKRSVLEVLRQPMEDGYVTVSRANRSVVYPANFMLVGACNPCPCGNLGDKIKPCTCTPHQIQRYRSRLSGPLMDRIDLQVSVNSIDFKDLSDMKPGESSESIRRRVEKAIGIQKKRFHAEDINYNSQMSERMLRKYCNLNDDGLKILEDINNKYGLSARAYSKLLKVSRTIADLEGSDELKQVHVLEAVRYRFLEYE</sequence>
<evidence type="ECO:0000313" key="3">
    <source>
        <dbReference type="EMBL" id="AEI15472.1"/>
    </source>
</evidence>
<evidence type="ECO:0000259" key="2">
    <source>
        <dbReference type="SMART" id="SM00382"/>
    </source>
</evidence>
<dbReference type="Pfam" id="PF13541">
    <property type="entry name" value="ChlI"/>
    <property type="match status" value="1"/>
</dbReference>
<reference evidence="3 4" key="1">
    <citation type="journal article" date="2011" name="Stand. Genomic Sci.">
        <title>Genome sequence of the moderately thermophilic halophile Flexistipes sinusarabici strain (MAS10).</title>
        <authorList>
            <person name="Lapidus A."/>
            <person name="Chertkov O."/>
            <person name="Nolan M."/>
            <person name="Lucas S."/>
            <person name="Hammon N."/>
            <person name="Deshpande S."/>
            <person name="Cheng J.F."/>
            <person name="Tapia R."/>
            <person name="Han C."/>
            <person name="Goodwin L."/>
            <person name="Pitluck S."/>
            <person name="Liolios K."/>
            <person name="Pagani I."/>
            <person name="Ivanova N."/>
            <person name="Huntemann M."/>
            <person name="Mavromatis K."/>
            <person name="Mikhailova N."/>
            <person name="Pati A."/>
            <person name="Chen A."/>
            <person name="Palaniappan K."/>
            <person name="Land M."/>
            <person name="Hauser L."/>
            <person name="Brambilla E.M."/>
            <person name="Rohde M."/>
            <person name="Abt B."/>
            <person name="Spring S."/>
            <person name="Goker M."/>
            <person name="Bristow J."/>
            <person name="Eisen J.A."/>
            <person name="Markowitz V."/>
            <person name="Hugenholtz P."/>
            <person name="Kyrpides N.C."/>
            <person name="Klenk H.P."/>
            <person name="Woyke T."/>
        </authorList>
    </citation>
    <scope>NUCLEOTIDE SEQUENCE [LARGE SCALE GENOMIC DNA]</scope>
    <source>
        <strain evidence="4">DSM 4947 / MAS 10</strain>
    </source>
</reference>
<dbReference type="RefSeq" id="WP_013886940.1">
    <property type="nucleotide sequence ID" value="NC_015672.1"/>
</dbReference>
<dbReference type="PRINTS" id="PR00830">
    <property type="entry name" value="ENDOLAPTASE"/>
</dbReference>
<dbReference type="Proteomes" id="UP000006621">
    <property type="component" value="Chromosome"/>
</dbReference>
<dbReference type="EMBL" id="CP002858">
    <property type="protein sequence ID" value="AEI15472.1"/>
    <property type="molecule type" value="Genomic_DNA"/>
</dbReference>
<dbReference type="InterPro" id="IPR004482">
    <property type="entry name" value="Mg_chelat-rel"/>
</dbReference>
<dbReference type="InterPro" id="IPR020568">
    <property type="entry name" value="Ribosomal_Su5_D2-typ_SF"/>
</dbReference>
<gene>
    <name evidence="3" type="ordered locus">Flexsi_1834</name>
</gene>
<protein>
    <submittedName>
        <fullName evidence="3">Sigma 54 interacting domain protein</fullName>
    </submittedName>
</protein>
<dbReference type="STRING" id="717231.Flexsi_1834"/>
<dbReference type="InterPro" id="IPR014721">
    <property type="entry name" value="Ribsml_uS5_D2-typ_fold_subgr"/>
</dbReference>
<evidence type="ECO:0000256" key="1">
    <source>
        <dbReference type="ARBA" id="ARBA00006354"/>
    </source>
</evidence>
<dbReference type="SUPFAM" id="SSF52540">
    <property type="entry name" value="P-loop containing nucleoside triphosphate hydrolases"/>
    <property type="match status" value="1"/>
</dbReference>
<organism evidence="3 4">
    <name type="scientific">Flexistipes sinusarabici (strain ATCC 49648 / DSM 4947 / MAS 10)</name>
    <dbReference type="NCBI Taxonomy" id="717231"/>
    <lineage>
        <taxon>Bacteria</taxon>
        <taxon>Pseudomonadati</taxon>
        <taxon>Deferribacterota</taxon>
        <taxon>Deferribacteres</taxon>
        <taxon>Deferribacterales</taxon>
        <taxon>Flexistipitaceae</taxon>
        <taxon>Flexistipes</taxon>
    </lineage>
</organism>
<dbReference type="InterPro" id="IPR045006">
    <property type="entry name" value="CHLI-like"/>
</dbReference>
<dbReference type="OrthoDB" id="9813147at2"/>
<dbReference type="KEGG" id="fsi:Flexsi_1834"/>